<feature type="active site" evidence="7">
    <location>
        <position position="80"/>
    </location>
</feature>
<evidence type="ECO:0000256" key="1">
    <source>
        <dbReference type="ARBA" id="ARBA00022664"/>
    </source>
</evidence>
<evidence type="ECO:0000256" key="6">
    <source>
        <dbReference type="ARBA" id="ARBA00023163"/>
    </source>
</evidence>
<dbReference type="GO" id="GO:0006397">
    <property type="term" value="P:mRNA processing"/>
    <property type="evidence" value="ECO:0007669"/>
    <property type="project" value="UniProtKB-KW"/>
</dbReference>
<dbReference type="Gene3D" id="1.10.3090.10">
    <property type="entry name" value="cca-adding enzyme, domain 2"/>
    <property type="match status" value="1"/>
</dbReference>
<proteinExistence type="inferred from homology"/>
<dbReference type="GO" id="GO:0043633">
    <property type="term" value="P:polyadenylation-dependent RNA catabolic process"/>
    <property type="evidence" value="ECO:0007669"/>
    <property type="project" value="InterPro"/>
</dbReference>
<organism evidence="13 14">
    <name type="scientific">Nitrosospira lacus</name>
    <dbReference type="NCBI Taxonomy" id="1288494"/>
    <lineage>
        <taxon>Bacteria</taxon>
        <taxon>Pseudomonadati</taxon>
        <taxon>Pseudomonadota</taxon>
        <taxon>Betaproteobacteria</taxon>
        <taxon>Nitrosomonadales</taxon>
        <taxon>Nitrosomonadaceae</taxon>
        <taxon>Nitrosospira</taxon>
    </lineage>
</organism>
<accession>A0A1W6SNS9</accession>
<evidence type="ECO:0000256" key="4">
    <source>
        <dbReference type="ARBA" id="ARBA00022840"/>
    </source>
</evidence>
<feature type="active site" evidence="7">
    <location>
        <position position="78"/>
    </location>
</feature>
<sequence>MIRKFLHRVFGRKVSIPVSASRPPAGVHVISRKQHGITRDHINPCALKVTSGLQEAGYSAFVVGGAARDLLLGLDPKDFDIATNATPEEVRAIFRRSRIIGRRFRLVHVMCGAETVEVSTFRGDTQAGENDGSPASVHADEHGRLLRDNVFGSQEEDAKRRDFTVNALFFDPVHEEIWDYLNGYEDIQAKRLRIIGDPLRRYREDPVRMLRAVRLAAKLNMQIDADTAAPIGDLAPLLQNVPPSRLFDEMLKLLLSGHALACVIDLRTRGLHHGLLPMLDVILEQPLGERFITLALKNTDERVQQEKPVSPGFLFAALLWHEVLAAWNNRQTAGEKMIPALHQAMDDVLAVQNKKLAIPHRYDAIMKEIWAMQPRFTGRSGRRPFRLLEHPRFRAAYDFMLLRCESGEIDMELGKWWEAFQHAGSGEREAMLLKDETQKKRKRSRSRHKPVPSVAAEGGIATDMVD</sequence>
<dbReference type="NCBIfam" id="TIGR01942">
    <property type="entry name" value="pcnB"/>
    <property type="match status" value="1"/>
</dbReference>
<dbReference type="Pfam" id="PF01743">
    <property type="entry name" value="PolyA_pol"/>
    <property type="match status" value="1"/>
</dbReference>
<evidence type="ECO:0000259" key="12">
    <source>
        <dbReference type="Pfam" id="PF12627"/>
    </source>
</evidence>
<feature type="domain" description="Poly A polymerase head" evidence="10">
    <location>
        <begin position="60"/>
        <end position="193"/>
    </location>
</feature>
<feature type="domain" description="tRNA nucleotidyltransferase/poly(A) polymerase RNA and SrmB- binding" evidence="12">
    <location>
        <begin position="220"/>
        <end position="281"/>
    </location>
</feature>
<dbReference type="InterPro" id="IPR025866">
    <property type="entry name" value="PolyA_pol_arg_C_dom"/>
</dbReference>
<keyword evidence="4 7" id="KW-0067">ATP-binding</keyword>
<dbReference type="eggNOG" id="COG0617">
    <property type="taxonomic scope" value="Bacteria"/>
</dbReference>
<dbReference type="RefSeq" id="WP_004175692.1">
    <property type="nucleotide sequence ID" value="NZ_CP021106.3"/>
</dbReference>
<protein>
    <recommendedName>
        <fullName evidence="7">Poly(A) polymerase I</fullName>
        <shortName evidence="7">PAP I</shortName>
        <ecNumber evidence="7">2.7.7.19</ecNumber>
    </recommendedName>
</protein>
<feature type="domain" description="Polymerase A arginine-rich C-terminal" evidence="11">
    <location>
        <begin position="334"/>
        <end position="447"/>
    </location>
</feature>
<evidence type="ECO:0000313" key="14">
    <source>
        <dbReference type="Proteomes" id="UP000012179"/>
    </source>
</evidence>
<feature type="compositionally biased region" description="Basic residues" evidence="9">
    <location>
        <begin position="439"/>
        <end position="450"/>
    </location>
</feature>
<dbReference type="HAMAP" id="MF_00957">
    <property type="entry name" value="PolyA_pol"/>
    <property type="match status" value="1"/>
</dbReference>
<dbReference type="Pfam" id="PF12626">
    <property type="entry name" value="PolyA_pol_arg_C"/>
    <property type="match status" value="1"/>
</dbReference>
<dbReference type="EC" id="2.7.7.19" evidence="7"/>
<keyword evidence="13" id="KW-0548">Nucleotidyltransferase</keyword>
<evidence type="ECO:0000256" key="3">
    <source>
        <dbReference type="ARBA" id="ARBA00022741"/>
    </source>
</evidence>
<dbReference type="GO" id="GO:1990817">
    <property type="term" value="F:poly(A) RNA polymerase activity"/>
    <property type="evidence" value="ECO:0007669"/>
    <property type="project" value="UniProtKB-UniRule"/>
</dbReference>
<evidence type="ECO:0000256" key="5">
    <source>
        <dbReference type="ARBA" id="ARBA00022884"/>
    </source>
</evidence>
<dbReference type="CDD" id="cd05398">
    <property type="entry name" value="NT_ClassII-CCAase"/>
    <property type="match status" value="1"/>
</dbReference>
<name>A0A1W6SNS9_9PROT</name>
<keyword evidence="5 7" id="KW-0694">RNA-binding</keyword>
<dbReference type="InterPro" id="IPR002646">
    <property type="entry name" value="PolA_pol_head_dom"/>
</dbReference>
<keyword evidence="2 7" id="KW-0808">Transferase</keyword>
<dbReference type="EMBL" id="CP021106">
    <property type="protein sequence ID" value="ARO87470.1"/>
    <property type="molecule type" value="Genomic_DNA"/>
</dbReference>
<dbReference type="Proteomes" id="UP000012179">
    <property type="component" value="Chromosome"/>
</dbReference>
<dbReference type="InterPro" id="IPR032828">
    <property type="entry name" value="PolyA_RNA-bd"/>
</dbReference>
<dbReference type="InterPro" id="IPR010206">
    <property type="entry name" value="PolA_pol_I"/>
</dbReference>
<evidence type="ECO:0000256" key="7">
    <source>
        <dbReference type="HAMAP-Rule" id="MF_00957"/>
    </source>
</evidence>
<keyword evidence="1 7" id="KW-0507">mRNA processing</keyword>
<comment type="similarity">
    <text evidence="7 8">Belongs to the tRNA nucleotidyltransferase/poly(A) polymerase family.</text>
</comment>
<evidence type="ECO:0000259" key="11">
    <source>
        <dbReference type="Pfam" id="PF12626"/>
    </source>
</evidence>
<gene>
    <name evidence="7" type="primary">pcnB</name>
    <name evidence="13" type="ORF">EBAPG3_006615</name>
</gene>
<dbReference type="PANTHER" id="PTHR43051:SF1">
    <property type="entry name" value="POLYNUCLEOTIDE ADENYLYLTRANSFERASE FAMILY PROTEIN"/>
    <property type="match status" value="1"/>
</dbReference>
<feature type="active site" evidence="7">
    <location>
        <position position="162"/>
    </location>
</feature>
<evidence type="ECO:0000313" key="13">
    <source>
        <dbReference type="EMBL" id="ARO87470.1"/>
    </source>
</evidence>
<dbReference type="KEGG" id="nlc:EBAPG3_006615"/>
<reference evidence="13 14" key="1">
    <citation type="journal article" date="2015" name="Int. J. Syst. Evol. Microbiol.">
        <title>Nitrosospira lacus sp. nov., a psychrotolerant, ammonia-oxidizing bacterium from sandy lake sediment.</title>
        <authorList>
            <person name="Urakawa H."/>
            <person name="Garcia J.C."/>
            <person name="Nielsen J.L."/>
            <person name="Le V.Q."/>
            <person name="Kozlowski J.A."/>
            <person name="Stein L.Y."/>
            <person name="Lim C.K."/>
            <person name="Pommerening-Roser A."/>
            <person name="Martens-Habbena W."/>
            <person name="Stahl D.A."/>
            <person name="Klotz M.G."/>
        </authorList>
    </citation>
    <scope>NUCLEOTIDE SEQUENCE [LARGE SCALE GENOMIC DNA]</scope>
    <source>
        <strain evidence="13 14">APG3</strain>
    </source>
</reference>
<dbReference type="PANTHER" id="PTHR43051">
    <property type="entry name" value="POLYNUCLEOTIDE ADENYLYLTRANSFERASE FAMILY PROTEIN"/>
    <property type="match status" value="1"/>
</dbReference>
<evidence type="ECO:0000256" key="9">
    <source>
        <dbReference type="SAM" id="MobiDB-lite"/>
    </source>
</evidence>
<keyword evidence="6 7" id="KW-0804">Transcription</keyword>
<dbReference type="Gene3D" id="3.30.460.10">
    <property type="entry name" value="Beta Polymerase, domain 2"/>
    <property type="match status" value="1"/>
</dbReference>
<dbReference type="InterPro" id="IPR052191">
    <property type="entry name" value="tRNA_ntf/polyA_polymerase_I"/>
</dbReference>
<dbReference type="SUPFAM" id="SSF81891">
    <property type="entry name" value="Poly A polymerase C-terminal region-like"/>
    <property type="match status" value="1"/>
</dbReference>
<dbReference type="SUPFAM" id="SSF81301">
    <property type="entry name" value="Nucleotidyltransferase"/>
    <property type="match status" value="1"/>
</dbReference>
<dbReference type="OrthoDB" id="9805698at2"/>
<evidence type="ECO:0000256" key="8">
    <source>
        <dbReference type="RuleBase" id="RU003953"/>
    </source>
</evidence>
<comment type="function">
    <text evidence="7">Adds poly(A) tail to the 3' end of many RNAs, which usually targets these RNAs for decay. Plays a significant role in the global control of gene expression, through influencing the rate of transcript degradation, and in the general RNA quality control.</text>
</comment>
<keyword evidence="14" id="KW-1185">Reference proteome</keyword>
<dbReference type="AlphaFoldDB" id="A0A1W6SNS9"/>
<dbReference type="GO" id="GO:0003723">
    <property type="term" value="F:RNA binding"/>
    <property type="evidence" value="ECO:0007669"/>
    <property type="project" value="UniProtKB-UniRule"/>
</dbReference>
<evidence type="ECO:0000259" key="10">
    <source>
        <dbReference type="Pfam" id="PF01743"/>
    </source>
</evidence>
<dbReference type="Pfam" id="PF12627">
    <property type="entry name" value="PolyA_pol_RNAbd"/>
    <property type="match status" value="1"/>
</dbReference>
<evidence type="ECO:0000256" key="2">
    <source>
        <dbReference type="ARBA" id="ARBA00022679"/>
    </source>
</evidence>
<dbReference type="GO" id="GO:0005524">
    <property type="term" value="F:ATP binding"/>
    <property type="evidence" value="ECO:0007669"/>
    <property type="project" value="UniProtKB-UniRule"/>
</dbReference>
<comment type="catalytic activity">
    <reaction evidence="7">
        <text>RNA(n) + ATP = RNA(n)-3'-adenine ribonucleotide + diphosphate</text>
        <dbReference type="Rhea" id="RHEA:11332"/>
        <dbReference type="Rhea" id="RHEA-COMP:14527"/>
        <dbReference type="Rhea" id="RHEA-COMP:17347"/>
        <dbReference type="ChEBI" id="CHEBI:30616"/>
        <dbReference type="ChEBI" id="CHEBI:33019"/>
        <dbReference type="ChEBI" id="CHEBI:140395"/>
        <dbReference type="ChEBI" id="CHEBI:173115"/>
        <dbReference type="EC" id="2.7.7.19"/>
    </reaction>
</comment>
<keyword evidence="3 7" id="KW-0547">Nucleotide-binding</keyword>
<dbReference type="InterPro" id="IPR043519">
    <property type="entry name" value="NT_sf"/>
</dbReference>
<feature type="region of interest" description="Disordered" evidence="9">
    <location>
        <begin position="430"/>
        <end position="466"/>
    </location>
</feature>